<dbReference type="Proteomes" id="UP000308600">
    <property type="component" value="Unassembled WGS sequence"/>
</dbReference>
<organism evidence="1 2">
    <name type="scientific">Pluteus cervinus</name>
    <dbReference type="NCBI Taxonomy" id="181527"/>
    <lineage>
        <taxon>Eukaryota</taxon>
        <taxon>Fungi</taxon>
        <taxon>Dikarya</taxon>
        <taxon>Basidiomycota</taxon>
        <taxon>Agaricomycotina</taxon>
        <taxon>Agaricomycetes</taxon>
        <taxon>Agaricomycetidae</taxon>
        <taxon>Agaricales</taxon>
        <taxon>Pluteineae</taxon>
        <taxon>Pluteaceae</taxon>
        <taxon>Pluteus</taxon>
    </lineage>
</organism>
<keyword evidence="2" id="KW-1185">Reference proteome</keyword>
<name>A0ACD3AAI0_9AGAR</name>
<evidence type="ECO:0000313" key="1">
    <source>
        <dbReference type="EMBL" id="TFK62883.1"/>
    </source>
</evidence>
<proteinExistence type="predicted"/>
<dbReference type="EMBL" id="ML208553">
    <property type="protein sequence ID" value="TFK62883.1"/>
    <property type="molecule type" value="Genomic_DNA"/>
</dbReference>
<sequence>MAVAYAIAGSVLEQRFYPLGALWLYDDNQPDDNPSINGLVTRAYAPITFQNIVPILLYIEFLRTIQAAFIHFDPEMYFEKTDQPALAKSWTLADDLGQIEYIFSDKTGHRLKTLWSSGNVPLVEKPIMANERSSSGASAESSNSTASPSDSPQSNDDSGVPPTLHPSTPKPSRDPTLFSGEVERYESMNILEFTSVGKRVSVVIRKKGGDDERMFLWMNGADNVVFERLRRQGGEVVKAQTERHLDEFAAGGLRTLTLAYKVIPAVSSEPEQDLRLLGATAIEDRLQDGVPETIEDLKRAGIKVWVATGDKLETAIVRTSSAETRISSLFEAGIIVVDGFTPSSAKVSSAPLEKALVVKLDKDGVGAMTSAIGDGANDVSTIQAAHVDVGIAGKEGLQAVNSSDYAIAQVSRSLGELKDRQFLLQEYPIGMGLFDRFVDARVLMEIPQLYRYGRQGSWSGLKLFGIYMFSVIQLSLYEFSAAPSNLFNGLNASAWTVWIFICMFLGIVMLWVYTAIYNIIRVDHHSGVWQQSLPLTVCMALAPRYLANAWKTGFAPDHMNTLRYITKTDPYREIRCLLYELIICSESEAASVCRTQNSLSNITRPPSSIRGKLKEKPGSAGSASNI</sequence>
<gene>
    <name evidence="1" type="ORF">BDN72DRAFT_929654</name>
</gene>
<protein>
    <submittedName>
        <fullName evidence="1">Uncharacterized protein</fullName>
    </submittedName>
</protein>
<evidence type="ECO:0000313" key="2">
    <source>
        <dbReference type="Proteomes" id="UP000308600"/>
    </source>
</evidence>
<accession>A0ACD3AAI0</accession>
<reference evidence="1 2" key="1">
    <citation type="journal article" date="2019" name="Nat. Ecol. Evol.">
        <title>Megaphylogeny resolves global patterns of mushroom evolution.</title>
        <authorList>
            <person name="Varga T."/>
            <person name="Krizsan K."/>
            <person name="Foldi C."/>
            <person name="Dima B."/>
            <person name="Sanchez-Garcia M."/>
            <person name="Sanchez-Ramirez S."/>
            <person name="Szollosi G.J."/>
            <person name="Szarkandi J.G."/>
            <person name="Papp V."/>
            <person name="Albert L."/>
            <person name="Andreopoulos W."/>
            <person name="Angelini C."/>
            <person name="Antonin V."/>
            <person name="Barry K.W."/>
            <person name="Bougher N.L."/>
            <person name="Buchanan P."/>
            <person name="Buyck B."/>
            <person name="Bense V."/>
            <person name="Catcheside P."/>
            <person name="Chovatia M."/>
            <person name="Cooper J."/>
            <person name="Damon W."/>
            <person name="Desjardin D."/>
            <person name="Finy P."/>
            <person name="Geml J."/>
            <person name="Haridas S."/>
            <person name="Hughes K."/>
            <person name="Justo A."/>
            <person name="Karasinski D."/>
            <person name="Kautmanova I."/>
            <person name="Kiss B."/>
            <person name="Kocsube S."/>
            <person name="Kotiranta H."/>
            <person name="LaButti K.M."/>
            <person name="Lechner B.E."/>
            <person name="Liimatainen K."/>
            <person name="Lipzen A."/>
            <person name="Lukacs Z."/>
            <person name="Mihaltcheva S."/>
            <person name="Morgado L.N."/>
            <person name="Niskanen T."/>
            <person name="Noordeloos M.E."/>
            <person name="Ohm R.A."/>
            <person name="Ortiz-Santana B."/>
            <person name="Ovrebo C."/>
            <person name="Racz N."/>
            <person name="Riley R."/>
            <person name="Savchenko A."/>
            <person name="Shiryaev A."/>
            <person name="Soop K."/>
            <person name="Spirin V."/>
            <person name="Szebenyi C."/>
            <person name="Tomsovsky M."/>
            <person name="Tulloss R.E."/>
            <person name="Uehling J."/>
            <person name="Grigoriev I.V."/>
            <person name="Vagvolgyi C."/>
            <person name="Papp T."/>
            <person name="Martin F.M."/>
            <person name="Miettinen O."/>
            <person name="Hibbett D.S."/>
            <person name="Nagy L.G."/>
        </authorList>
    </citation>
    <scope>NUCLEOTIDE SEQUENCE [LARGE SCALE GENOMIC DNA]</scope>
    <source>
        <strain evidence="1 2">NL-1719</strain>
    </source>
</reference>